<dbReference type="Pfam" id="PF03184">
    <property type="entry name" value="DDE_1"/>
    <property type="match status" value="1"/>
</dbReference>
<proteinExistence type="predicted"/>
<name>A0A6A6DF27_9PEZI</name>
<evidence type="ECO:0000259" key="1">
    <source>
        <dbReference type="Pfam" id="PF03184"/>
    </source>
</evidence>
<dbReference type="EMBL" id="ML994700">
    <property type="protein sequence ID" value="KAF2176819.1"/>
    <property type="molecule type" value="Genomic_DNA"/>
</dbReference>
<dbReference type="AlphaFoldDB" id="A0A6A6DF27"/>
<feature type="domain" description="DDE-1" evidence="1">
    <location>
        <begin position="112"/>
        <end position="286"/>
    </location>
</feature>
<dbReference type="GO" id="GO:0003677">
    <property type="term" value="F:DNA binding"/>
    <property type="evidence" value="ECO:0007669"/>
    <property type="project" value="TreeGrafter"/>
</dbReference>
<dbReference type="PANTHER" id="PTHR19303:SF74">
    <property type="entry name" value="POGO TRANSPOSABLE ELEMENT WITH KRAB DOMAIN"/>
    <property type="match status" value="1"/>
</dbReference>
<sequence>MLQNFAKEICGHPVGKHWPGRFLKRHDYSIFSKWTDGMDKERKRADSAFKYTLYFDLLERKIAQYNVDPWLMYNMDEKGFLIGVLTRMKRIFSKRRYEEGGVKKIIQDGNHEWITHIACICADGTSLTPSLIYQAVSGNVQDTWLQDFDPSLHKCYFTSSPSGWTNEDIGYAWLTQVFNQETKEKARRQYRLLILDGHGSHVNMRFIEYCDKNKILLAIYPPHSTHTLQPLDVCLFKPLSTAYTVELEVFMDECQGFFSITKRDFFRFFWVAYKRAFTKKNILSGFKNTGLHPFDPIRVIKKFSDLNTSRPSSSSSTNSILKAEDWRRIEKLLHQVINDVCDKKAKQLNNTIHALTVENMLLKMQNQGLKKTLINEKKRRKRGKPLLLEMQGEEESNAIFWSPNKVQQARD</sequence>
<protein>
    <submittedName>
        <fullName evidence="2">DDE-domain-containing protein</fullName>
    </submittedName>
</protein>
<keyword evidence="3" id="KW-1185">Reference proteome</keyword>
<dbReference type="InterPro" id="IPR050863">
    <property type="entry name" value="CenT-Element_Derived"/>
</dbReference>
<dbReference type="GO" id="GO:0005634">
    <property type="term" value="C:nucleus"/>
    <property type="evidence" value="ECO:0007669"/>
    <property type="project" value="TreeGrafter"/>
</dbReference>
<evidence type="ECO:0000313" key="3">
    <source>
        <dbReference type="Proteomes" id="UP000800200"/>
    </source>
</evidence>
<evidence type="ECO:0000313" key="2">
    <source>
        <dbReference type="EMBL" id="KAF2176819.1"/>
    </source>
</evidence>
<accession>A0A6A6DF27</accession>
<dbReference type="OrthoDB" id="3695345at2759"/>
<dbReference type="InterPro" id="IPR004875">
    <property type="entry name" value="DDE_SF_endonuclease_dom"/>
</dbReference>
<reference evidence="2" key="1">
    <citation type="journal article" date="2020" name="Stud. Mycol.">
        <title>101 Dothideomycetes genomes: a test case for predicting lifestyles and emergence of pathogens.</title>
        <authorList>
            <person name="Haridas S."/>
            <person name="Albert R."/>
            <person name="Binder M."/>
            <person name="Bloem J."/>
            <person name="Labutti K."/>
            <person name="Salamov A."/>
            <person name="Andreopoulos B."/>
            <person name="Baker S."/>
            <person name="Barry K."/>
            <person name="Bills G."/>
            <person name="Bluhm B."/>
            <person name="Cannon C."/>
            <person name="Castanera R."/>
            <person name="Culley D."/>
            <person name="Daum C."/>
            <person name="Ezra D."/>
            <person name="Gonzalez J."/>
            <person name="Henrissat B."/>
            <person name="Kuo A."/>
            <person name="Liang C."/>
            <person name="Lipzen A."/>
            <person name="Lutzoni F."/>
            <person name="Magnuson J."/>
            <person name="Mondo S."/>
            <person name="Nolan M."/>
            <person name="Ohm R."/>
            <person name="Pangilinan J."/>
            <person name="Park H.-J."/>
            <person name="Ramirez L."/>
            <person name="Alfaro M."/>
            <person name="Sun H."/>
            <person name="Tritt A."/>
            <person name="Yoshinaga Y."/>
            <person name="Zwiers L.-H."/>
            <person name="Turgeon B."/>
            <person name="Goodwin S."/>
            <person name="Spatafora J."/>
            <person name="Crous P."/>
            <person name="Grigoriev I."/>
        </authorList>
    </citation>
    <scope>NUCLEOTIDE SEQUENCE</scope>
    <source>
        <strain evidence="2">CBS 207.26</strain>
    </source>
</reference>
<gene>
    <name evidence="2" type="ORF">K469DRAFT_812331</name>
</gene>
<dbReference type="PANTHER" id="PTHR19303">
    <property type="entry name" value="TRANSPOSON"/>
    <property type="match status" value="1"/>
</dbReference>
<organism evidence="2 3">
    <name type="scientific">Zopfia rhizophila CBS 207.26</name>
    <dbReference type="NCBI Taxonomy" id="1314779"/>
    <lineage>
        <taxon>Eukaryota</taxon>
        <taxon>Fungi</taxon>
        <taxon>Dikarya</taxon>
        <taxon>Ascomycota</taxon>
        <taxon>Pezizomycotina</taxon>
        <taxon>Dothideomycetes</taxon>
        <taxon>Dothideomycetes incertae sedis</taxon>
        <taxon>Zopfiaceae</taxon>
        <taxon>Zopfia</taxon>
    </lineage>
</organism>
<dbReference type="Proteomes" id="UP000800200">
    <property type="component" value="Unassembled WGS sequence"/>
</dbReference>